<reference evidence="4 5" key="1">
    <citation type="journal article" date="2018" name="Nat. Biotechnol.">
        <title>A standardized bacterial taxonomy based on genome phylogeny substantially revises the tree of life.</title>
        <authorList>
            <person name="Parks D.H."/>
            <person name="Chuvochina M."/>
            <person name="Waite D.W."/>
            <person name="Rinke C."/>
            <person name="Skarshewski A."/>
            <person name="Chaumeil P.A."/>
            <person name="Hugenholtz P."/>
        </authorList>
    </citation>
    <scope>NUCLEOTIDE SEQUENCE [LARGE SCALE GENOMIC DNA]</scope>
    <source>
        <strain evidence="2">UBA8707</strain>
        <strain evidence="3">UBA9881</strain>
    </source>
</reference>
<protein>
    <submittedName>
        <fullName evidence="2">Uncharacterized protein</fullName>
    </submittedName>
</protein>
<proteinExistence type="predicted"/>
<dbReference type="GeneID" id="98668969"/>
<dbReference type="EMBL" id="DOOG01000118">
    <property type="protein sequence ID" value="HBU98979.1"/>
    <property type="molecule type" value="Genomic_DNA"/>
</dbReference>
<dbReference type="Proteomes" id="UP000264179">
    <property type="component" value="Unassembled WGS sequence"/>
</dbReference>
<name>A0A358HUX9_9PROT</name>
<dbReference type="EMBL" id="DPOP01000160">
    <property type="protein sequence ID" value="HCW69573.1"/>
    <property type="molecule type" value="Genomic_DNA"/>
</dbReference>
<evidence type="ECO:0000313" key="2">
    <source>
        <dbReference type="EMBL" id="HBU98979.1"/>
    </source>
</evidence>
<feature type="transmembrane region" description="Helical" evidence="1">
    <location>
        <begin position="12"/>
        <end position="34"/>
    </location>
</feature>
<dbReference type="AlphaFoldDB" id="A0A358HUX9"/>
<keyword evidence="1" id="KW-0472">Membrane</keyword>
<sequence length="120" mass="12507">MPVTIPAWVKPGIWGGIIGAALITIVGFSTDTVVSGSTAQEMADDSGKQSAIAAMAPICVAQFKMLTPNNQTEQLAALKEESSYKRDDFVIAKGWATMPGSDAPTDEIAASCASLLMELS</sequence>
<comment type="caution">
    <text evidence="2">The sequence shown here is derived from an EMBL/GenBank/DDBJ whole genome shotgun (WGS) entry which is preliminary data.</text>
</comment>
<dbReference type="RefSeq" id="WP_028791500.1">
    <property type="nucleotide sequence ID" value="NZ_DOOG01000118.1"/>
</dbReference>
<organism evidence="2 5">
    <name type="scientific">Thalassospira lucentensis</name>
    <dbReference type="NCBI Taxonomy" id="168935"/>
    <lineage>
        <taxon>Bacteria</taxon>
        <taxon>Pseudomonadati</taxon>
        <taxon>Pseudomonadota</taxon>
        <taxon>Alphaproteobacteria</taxon>
        <taxon>Rhodospirillales</taxon>
        <taxon>Thalassospiraceae</taxon>
        <taxon>Thalassospira</taxon>
    </lineage>
</organism>
<keyword evidence="1" id="KW-1133">Transmembrane helix</keyword>
<accession>A0A358HUX9</accession>
<keyword evidence="1" id="KW-0812">Transmembrane</keyword>
<dbReference type="Proteomes" id="UP000264753">
    <property type="component" value="Unassembled WGS sequence"/>
</dbReference>
<evidence type="ECO:0000313" key="3">
    <source>
        <dbReference type="EMBL" id="HCW69573.1"/>
    </source>
</evidence>
<evidence type="ECO:0000256" key="1">
    <source>
        <dbReference type="SAM" id="Phobius"/>
    </source>
</evidence>
<evidence type="ECO:0000313" key="5">
    <source>
        <dbReference type="Proteomes" id="UP000264753"/>
    </source>
</evidence>
<evidence type="ECO:0000313" key="4">
    <source>
        <dbReference type="Proteomes" id="UP000264179"/>
    </source>
</evidence>
<gene>
    <name evidence="2" type="ORF">DEF21_13900</name>
    <name evidence="3" type="ORF">DHR80_20690</name>
</gene>